<feature type="transmembrane region" description="Helical" evidence="6">
    <location>
        <begin position="159"/>
        <end position="181"/>
    </location>
</feature>
<protein>
    <recommendedName>
        <fullName evidence="6">Probable membrane transporter protein</fullName>
    </recommendedName>
</protein>
<dbReference type="Proteomes" id="UP000199288">
    <property type="component" value="Unassembled WGS sequence"/>
</dbReference>
<evidence type="ECO:0000256" key="6">
    <source>
        <dbReference type="RuleBase" id="RU363041"/>
    </source>
</evidence>
<feature type="transmembrane region" description="Helical" evidence="6">
    <location>
        <begin position="7"/>
        <end position="33"/>
    </location>
</feature>
<feature type="transmembrane region" description="Helical" evidence="6">
    <location>
        <begin position="94"/>
        <end position="111"/>
    </location>
</feature>
<dbReference type="GO" id="GO:0005886">
    <property type="term" value="C:plasma membrane"/>
    <property type="evidence" value="ECO:0007669"/>
    <property type="project" value="UniProtKB-SubCell"/>
</dbReference>
<feature type="transmembrane region" description="Helical" evidence="6">
    <location>
        <begin position="69"/>
        <end position="88"/>
    </location>
</feature>
<evidence type="ECO:0000313" key="7">
    <source>
        <dbReference type="EMBL" id="SDZ95231.1"/>
    </source>
</evidence>
<dbReference type="InterPro" id="IPR051598">
    <property type="entry name" value="TSUP/Inactive_protease-like"/>
</dbReference>
<evidence type="ECO:0000313" key="8">
    <source>
        <dbReference type="Proteomes" id="UP000199288"/>
    </source>
</evidence>
<organism evidence="7 8">
    <name type="scientific">Bowdeniella nasicola</name>
    <dbReference type="NCBI Taxonomy" id="208480"/>
    <lineage>
        <taxon>Bacteria</taxon>
        <taxon>Bacillati</taxon>
        <taxon>Actinomycetota</taxon>
        <taxon>Actinomycetes</taxon>
        <taxon>Actinomycetales</taxon>
        <taxon>Actinomycetaceae</taxon>
        <taxon>Bowdeniella</taxon>
    </lineage>
</organism>
<keyword evidence="3 6" id="KW-0812">Transmembrane</keyword>
<dbReference type="EMBL" id="FNQV01000003">
    <property type="protein sequence ID" value="SDZ95231.1"/>
    <property type="molecule type" value="Genomic_DNA"/>
</dbReference>
<dbReference type="PANTHER" id="PTHR43701:SF2">
    <property type="entry name" value="MEMBRANE TRANSPORTER PROTEIN YJNA-RELATED"/>
    <property type="match status" value="1"/>
</dbReference>
<dbReference type="Pfam" id="PF01925">
    <property type="entry name" value="TauE"/>
    <property type="match status" value="1"/>
</dbReference>
<dbReference type="PANTHER" id="PTHR43701">
    <property type="entry name" value="MEMBRANE TRANSPORTER PROTEIN MJ0441-RELATED"/>
    <property type="match status" value="1"/>
</dbReference>
<evidence type="ECO:0000256" key="2">
    <source>
        <dbReference type="ARBA" id="ARBA00009142"/>
    </source>
</evidence>
<feature type="transmembrane region" description="Helical" evidence="6">
    <location>
        <begin position="244"/>
        <end position="269"/>
    </location>
</feature>
<gene>
    <name evidence="7" type="ORF">SAMN02910418_00631</name>
</gene>
<evidence type="ECO:0000256" key="5">
    <source>
        <dbReference type="ARBA" id="ARBA00023136"/>
    </source>
</evidence>
<keyword evidence="6" id="KW-1003">Cell membrane</keyword>
<evidence type="ECO:0000256" key="4">
    <source>
        <dbReference type="ARBA" id="ARBA00022989"/>
    </source>
</evidence>
<comment type="subcellular location">
    <subcellularLocation>
        <location evidence="6">Cell membrane</location>
        <topology evidence="6">Multi-pass membrane protein</topology>
    </subcellularLocation>
    <subcellularLocation>
        <location evidence="1">Membrane</location>
        <topology evidence="1">Multi-pass membrane protein</topology>
    </subcellularLocation>
</comment>
<accession>A0A1H3X8H3</accession>
<evidence type="ECO:0000256" key="3">
    <source>
        <dbReference type="ARBA" id="ARBA00022692"/>
    </source>
</evidence>
<dbReference type="InterPro" id="IPR036259">
    <property type="entry name" value="MFS_trans_sf"/>
</dbReference>
<feature type="transmembrane region" description="Helical" evidence="6">
    <location>
        <begin position="216"/>
        <end position="237"/>
    </location>
</feature>
<dbReference type="RefSeq" id="WP_092561934.1">
    <property type="nucleotide sequence ID" value="NZ_FNQV01000003.1"/>
</dbReference>
<comment type="similarity">
    <text evidence="2 6">Belongs to the 4-toluene sulfonate uptake permease (TSUP) (TC 2.A.102) family.</text>
</comment>
<proteinExistence type="inferred from homology"/>
<name>A0A1H3X8H3_9ACTO</name>
<dbReference type="SUPFAM" id="SSF103473">
    <property type="entry name" value="MFS general substrate transporter"/>
    <property type="match status" value="1"/>
</dbReference>
<keyword evidence="8" id="KW-1185">Reference proteome</keyword>
<dbReference type="InterPro" id="IPR002781">
    <property type="entry name" value="TM_pro_TauE-like"/>
</dbReference>
<evidence type="ECO:0000256" key="1">
    <source>
        <dbReference type="ARBA" id="ARBA00004141"/>
    </source>
</evidence>
<reference evidence="8" key="1">
    <citation type="submission" date="2016-10" db="EMBL/GenBank/DDBJ databases">
        <authorList>
            <person name="Varghese N."/>
            <person name="Submissions S."/>
        </authorList>
    </citation>
    <scope>NUCLEOTIDE SEQUENCE [LARGE SCALE GENOMIC DNA]</scope>
    <source>
        <strain evidence="8">KPR-1</strain>
    </source>
</reference>
<keyword evidence="5 6" id="KW-0472">Membrane</keyword>
<dbReference type="AlphaFoldDB" id="A0A1H3X8H3"/>
<feature type="transmembrane region" description="Helical" evidence="6">
    <location>
        <begin position="39"/>
        <end position="57"/>
    </location>
</feature>
<sequence>MAFIIGLAVGIIVGALGAGGGILAVPILVYLLHQDPHDAAAASLMIVGVTALVALPGRWRAGDVRVKDGLVFGALSVIGSLLGGLLSRFVSSDVLMSLFAVLLVAVGLVMLRRARLTRKEERLIAAGREDEIVRKATWAAAARDSHGLLLLIVSATLTGFLTGFFGVGGGFAVVPMLVLVMAFGMKQASGTSLLVMVIASVAGLASRLGADIHIDWPVIALFAVGSSLGGVLGGPLTKRVPSSVLTLVFALLLLGVAVATGIQAIPALYADLT</sequence>
<dbReference type="OrthoDB" id="3240334at2"/>
<keyword evidence="4 6" id="KW-1133">Transmembrane helix</keyword>